<proteinExistence type="predicted"/>
<protein>
    <recommendedName>
        <fullName evidence="2">Beta-ketoacyl synthase-like N-terminal domain-containing protein</fullName>
    </recommendedName>
</protein>
<dbReference type="GO" id="GO:0016746">
    <property type="term" value="F:acyltransferase activity"/>
    <property type="evidence" value="ECO:0007669"/>
    <property type="project" value="InterPro"/>
</dbReference>
<dbReference type="EMBL" id="VWNA01000003">
    <property type="protein sequence ID" value="MQT15179.1"/>
    <property type="molecule type" value="Genomic_DNA"/>
</dbReference>
<organism evidence="3 4">
    <name type="scientific">Segnochrobactrum spirostomi</name>
    <dbReference type="NCBI Taxonomy" id="2608987"/>
    <lineage>
        <taxon>Bacteria</taxon>
        <taxon>Pseudomonadati</taxon>
        <taxon>Pseudomonadota</taxon>
        <taxon>Alphaproteobacteria</taxon>
        <taxon>Hyphomicrobiales</taxon>
        <taxon>Segnochrobactraceae</taxon>
        <taxon>Segnochrobactrum</taxon>
    </lineage>
</organism>
<evidence type="ECO:0000313" key="3">
    <source>
        <dbReference type="EMBL" id="MQT15179.1"/>
    </source>
</evidence>
<comment type="caution">
    <text evidence="3">The sequence shown here is derived from an EMBL/GenBank/DDBJ whole genome shotgun (WGS) entry which is preliminary data.</text>
</comment>
<keyword evidence="4" id="KW-1185">Reference proteome</keyword>
<reference evidence="3 4" key="1">
    <citation type="submission" date="2019-09" db="EMBL/GenBank/DDBJ databases">
        <title>Segnochrobactrum spirostomi gen. nov., sp. nov., isolated from the ciliate Spirostomum cf. yagiui and description of a novel family, Segnochrobactraceae fam. nov. within the order Rhizobiales of the class Alphaproteobacteria.</title>
        <authorList>
            <person name="Akter S."/>
            <person name="Shazib S.U.A."/>
            <person name="Shin M.K."/>
        </authorList>
    </citation>
    <scope>NUCLEOTIDE SEQUENCE [LARGE SCALE GENOMIC DNA]</scope>
    <source>
        <strain evidence="3 4">Sp-1</strain>
    </source>
</reference>
<name>A0A6A7YCR4_9HYPH</name>
<gene>
    <name evidence="3" type="ORF">F0357_21465</name>
</gene>
<dbReference type="AlphaFoldDB" id="A0A6A7YCR4"/>
<dbReference type="InterPro" id="IPR016039">
    <property type="entry name" value="Thiolase-like"/>
</dbReference>
<accession>A0A6A7YCR4</accession>
<dbReference type="InterPro" id="IPR014030">
    <property type="entry name" value="Ketoacyl_synth_N"/>
</dbReference>
<dbReference type="Pfam" id="PF00109">
    <property type="entry name" value="ketoacyl-synt"/>
    <property type="match status" value="1"/>
</dbReference>
<dbReference type="Proteomes" id="UP000332515">
    <property type="component" value="Unassembled WGS sequence"/>
</dbReference>
<dbReference type="SUPFAM" id="SSF53901">
    <property type="entry name" value="Thiolase-like"/>
    <property type="match status" value="1"/>
</dbReference>
<feature type="region of interest" description="Disordered" evidence="1">
    <location>
        <begin position="52"/>
        <end position="72"/>
    </location>
</feature>
<feature type="domain" description="Beta-ketoacyl synthase-like N-terminal" evidence="2">
    <location>
        <begin position="13"/>
        <end position="55"/>
    </location>
</feature>
<evidence type="ECO:0000256" key="1">
    <source>
        <dbReference type="SAM" id="MobiDB-lite"/>
    </source>
</evidence>
<dbReference type="Gene3D" id="3.40.47.10">
    <property type="match status" value="1"/>
</dbReference>
<sequence length="72" mass="7688">MTAARGSVVFDAAIVGAACRLPQADSLDAFWGVLREGRNVVTERPSGRWSVERFLRPGPPSPALPTRLPGVT</sequence>
<evidence type="ECO:0000259" key="2">
    <source>
        <dbReference type="Pfam" id="PF00109"/>
    </source>
</evidence>
<evidence type="ECO:0000313" key="4">
    <source>
        <dbReference type="Proteomes" id="UP000332515"/>
    </source>
</evidence>